<dbReference type="AlphaFoldDB" id="A0AAJ6AJZ1"/>
<gene>
    <name evidence="3" type="ORF">QDX21_01950</name>
</gene>
<dbReference type="PROSITE" id="PS51257">
    <property type="entry name" value="PROKAR_LIPOPROTEIN"/>
    <property type="match status" value="1"/>
</dbReference>
<dbReference type="Gene3D" id="3.40.190.10">
    <property type="entry name" value="Periplasmic binding protein-like II"/>
    <property type="match status" value="2"/>
</dbReference>
<name>A0AAJ6AJZ1_9MICC</name>
<sequence length="314" mass="34196">MSRTQTRRVVSLWQLWATLVALSLVLTGCTNQERGNPDGWVEIVPETVPEIAALVPEDLQKRGVLRMGTNTPFAPFEFKDSDGTIIGTEMDLGRALASVMGLEFEPVEQDFALILPSVSSGTVDVGGSGFTDTEERRQNYDFVNTLYAGIQWAQHAERDAEIDPEHPCGLTVAVQRNTVAQTDEIIPKSQACAEAGEEPIEILAYDTSDNAATAFVLGRADAFAADSPIVSWVEDQADGEIQEVGPMYHAAPYGFAVPKDAELTNALVAAMDHLIETGTYEEILDQWNIQDGLIEEPLVNEKPVEIPLSHTLAP</sequence>
<keyword evidence="1" id="KW-0732">Signal</keyword>
<dbReference type="EMBL" id="CP122566">
    <property type="protein sequence ID" value="WGH93589.1"/>
    <property type="molecule type" value="Genomic_DNA"/>
</dbReference>
<dbReference type="RefSeq" id="WP_279675047.1">
    <property type="nucleotide sequence ID" value="NZ_CP122566.1"/>
</dbReference>
<dbReference type="SMART" id="SM00062">
    <property type="entry name" value="PBPb"/>
    <property type="match status" value="1"/>
</dbReference>
<dbReference type="SUPFAM" id="SSF53850">
    <property type="entry name" value="Periplasmic binding protein-like II"/>
    <property type="match status" value="1"/>
</dbReference>
<organism evidence="3 4">
    <name type="scientific">Auritidibacter ignavus</name>
    <dbReference type="NCBI Taxonomy" id="678932"/>
    <lineage>
        <taxon>Bacteria</taxon>
        <taxon>Bacillati</taxon>
        <taxon>Actinomycetota</taxon>
        <taxon>Actinomycetes</taxon>
        <taxon>Micrococcales</taxon>
        <taxon>Micrococcaceae</taxon>
        <taxon>Auritidibacter</taxon>
    </lineage>
</organism>
<evidence type="ECO:0000259" key="2">
    <source>
        <dbReference type="SMART" id="SM00062"/>
    </source>
</evidence>
<dbReference type="CDD" id="cd01004">
    <property type="entry name" value="PBP2_MidA_like"/>
    <property type="match status" value="1"/>
</dbReference>
<proteinExistence type="predicted"/>
<dbReference type="PANTHER" id="PTHR35936">
    <property type="entry name" value="MEMBRANE-BOUND LYTIC MUREIN TRANSGLYCOSYLASE F"/>
    <property type="match status" value="1"/>
</dbReference>
<keyword evidence="4" id="KW-1185">Reference proteome</keyword>
<reference evidence="3 4" key="1">
    <citation type="submission" date="2023-03" db="EMBL/GenBank/DDBJ databases">
        <title>Complete genome sequences of several Auritidibacter ignavus strains isolated from ear infections.</title>
        <authorList>
            <person name="Baehr T."/>
            <person name="Baumhoegger A.M."/>
        </authorList>
    </citation>
    <scope>NUCLEOTIDE SEQUENCE [LARGE SCALE GENOMIC DNA]</scope>
    <source>
        <strain evidence="3 4">BABAE-6</strain>
    </source>
</reference>
<accession>A0AAJ6AJZ1</accession>
<evidence type="ECO:0000256" key="1">
    <source>
        <dbReference type="ARBA" id="ARBA00022729"/>
    </source>
</evidence>
<protein>
    <submittedName>
        <fullName evidence="3">ABC transporter substrate-binding protein</fullName>
    </submittedName>
</protein>
<dbReference type="InterPro" id="IPR001638">
    <property type="entry name" value="Solute-binding_3/MltF_N"/>
</dbReference>
<dbReference type="Pfam" id="PF00497">
    <property type="entry name" value="SBP_bac_3"/>
    <property type="match status" value="1"/>
</dbReference>
<evidence type="ECO:0000313" key="3">
    <source>
        <dbReference type="EMBL" id="WGH93589.1"/>
    </source>
</evidence>
<feature type="domain" description="Solute-binding protein family 3/N-terminal" evidence="2">
    <location>
        <begin position="64"/>
        <end position="291"/>
    </location>
</feature>
<evidence type="ECO:0000313" key="4">
    <source>
        <dbReference type="Proteomes" id="UP001224674"/>
    </source>
</evidence>
<dbReference type="PANTHER" id="PTHR35936:SF17">
    <property type="entry name" value="ARGININE-BINDING EXTRACELLULAR PROTEIN ARTP"/>
    <property type="match status" value="1"/>
</dbReference>
<dbReference type="Proteomes" id="UP001224674">
    <property type="component" value="Chromosome"/>
</dbReference>